<accession>A0A2H9ZW67</accession>
<reference evidence="2 3" key="1">
    <citation type="journal article" date="2017" name="Nature">
        <title>The Apostasia genome and the evolution of orchids.</title>
        <authorList>
            <person name="Zhang G.Q."/>
            <person name="Liu K.W."/>
            <person name="Li Z."/>
            <person name="Lohaus R."/>
            <person name="Hsiao Y.Y."/>
            <person name="Niu S.C."/>
            <person name="Wang J.Y."/>
            <person name="Lin Y.C."/>
            <person name="Xu Q."/>
            <person name="Chen L.J."/>
            <person name="Yoshida K."/>
            <person name="Fujiwara S."/>
            <person name="Wang Z.W."/>
            <person name="Zhang Y.Q."/>
            <person name="Mitsuda N."/>
            <person name="Wang M."/>
            <person name="Liu G.H."/>
            <person name="Pecoraro L."/>
            <person name="Huang H.X."/>
            <person name="Xiao X.J."/>
            <person name="Lin M."/>
            <person name="Wu X.Y."/>
            <person name="Wu W.L."/>
            <person name="Chen Y.Y."/>
            <person name="Chang S.B."/>
            <person name="Sakamoto S."/>
            <person name="Ohme-Takagi M."/>
            <person name="Yagi M."/>
            <person name="Zeng S.J."/>
            <person name="Shen C.Y."/>
            <person name="Yeh C.M."/>
            <person name="Luo Y.B."/>
            <person name="Tsai W.C."/>
            <person name="Van de Peer Y."/>
            <person name="Liu Z.J."/>
        </authorList>
    </citation>
    <scope>NUCLEOTIDE SEQUENCE [LARGE SCALE GENOMIC DNA]</scope>
    <source>
        <strain evidence="3">cv. Shenzhen</strain>
        <tissue evidence="2">Stem</tissue>
    </source>
</reference>
<dbReference type="EMBL" id="KZ453122">
    <property type="protein sequence ID" value="PKA47558.1"/>
    <property type="molecule type" value="Genomic_DNA"/>
</dbReference>
<evidence type="ECO:0000313" key="3">
    <source>
        <dbReference type="Proteomes" id="UP000236161"/>
    </source>
</evidence>
<sequence length="61" mass="6723">MAMGARGFMPGQISAPTAGRRPQFNHGFLLHRSSGPDMITPTIDPQIQAMDRRKAQELSSR</sequence>
<evidence type="ECO:0000256" key="1">
    <source>
        <dbReference type="SAM" id="MobiDB-lite"/>
    </source>
</evidence>
<feature type="region of interest" description="Disordered" evidence="1">
    <location>
        <begin position="1"/>
        <end position="61"/>
    </location>
</feature>
<name>A0A2H9ZW67_9ASPA</name>
<evidence type="ECO:0000313" key="2">
    <source>
        <dbReference type="EMBL" id="PKA47558.1"/>
    </source>
</evidence>
<dbReference type="Proteomes" id="UP000236161">
    <property type="component" value="Unassembled WGS sequence"/>
</dbReference>
<protein>
    <submittedName>
        <fullName evidence="2">Uncharacterized protein</fullName>
    </submittedName>
</protein>
<dbReference type="AlphaFoldDB" id="A0A2H9ZW67"/>
<feature type="compositionally biased region" description="Basic and acidic residues" evidence="1">
    <location>
        <begin position="50"/>
        <end position="61"/>
    </location>
</feature>
<keyword evidence="3" id="KW-1185">Reference proteome</keyword>
<organism evidence="2 3">
    <name type="scientific">Apostasia shenzhenica</name>
    <dbReference type="NCBI Taxonomy" id="1088818"/>
    <lineage>
        <taxon>Eukaryota</taxon>
        <taxon>Viridiplantae</taxon>
        <taxon>Streptophyta</taxon>
        <taxon>Embryophyta</taxon>
        <taxon>Tracheophyta</taxon>
        <taxon>Spermatophyta</taxon>
        <taxon>Magnoliopsida</taxon>
        <taxon>Liliopsida</taxon>
        <taxon>Asparagales</taxon>
        <taxon>Orchidaceae</taxon>
        <taxon>Apostasioideae</taxon>
        <taxon>Apostasia</taxon>
    </lineage>
</organism>
<proteinExistence type="predicted"/>
<gene>
    <name evidence="2" type="ORF">AXF42_Ash014754</name>
</gene>